<organism evidence="1 2">
    <name type="scientific">Petropleomorpha daqingensis</name>
    <dbReference type="NCBI Taxonomy" id="2026353"/>
    <lineage>
        <taxon>Bacteria</taxon>
        <taxon>Bacillati</taxon>
        <taxon>Actinomycetota</taxon>
        <taxon>Actinomycetes</taxon>
        <taxon>Geodermatophilales</taxon>
        <taxon>Geodermatophilaceae</taxon>
        <taxon>Petropleomorpha</taxon>
    </lineage>
</organism>
<dbReference type="AlphaFoldDB" id="A0A853CQ22"/>
<name>A0A853CQ22_9ACTN</name>
<dbReference type="Proteomes" id="UP000541969">
    <property type="component" value="Unassembled WGS sequence"/>
</dbReference>
<evidence type="ECO:0000313" key="2">
    <source>
        <dbReference type="Proteomes" id="UP000541969"/>
    </source>
</evidence>
<sequence>MEAIWVESLHNLHCPRCDTRLVQQAQLCFAPERATHHYVGEVGTLACPGGHALPGREALYAYRSEQGHAMNAPVSEVEMPLR</sequence>
<dbReference type="EMBL" id="JACBZT010000001">
    <property type="protein sequence ID" value="NYJ08592.1"/>
    <property type="molecule type" value="Genomic_DNA"/>
</dbReference>
<protein>
    <submittedName>
        <fullName evidence="1">Uncharacterized protein</fullName>
    </submittedName>
</protein>
<reference evidence="1 2" key="1">
    <citation type="submission" date="2020-07" db="EMBL/GenBank/DDBJ databases">
        <title>Sequencing the genomes of 1000 actinobacteria strains.</title>
        <authorList>
            <person name="Klenk H.-P."/>
        </authorList>
    </citation>
    <scope>NUCLEOTIDE SEQUENCE [LARGE SCALE GENOMIC DNA]</scope>
    <source>
        <strain evidence="1 2">DSM 104001</strain>
    </source>
</reference>
<dbReference type="RefSeq" id="WP_179721297.1">
    <property type="nucleotide sequence ID" value="NZ_JACBZT010000001.1"/>
</dbReference>
<gene>
    <name evidence="1" type="ORF">GGQ55_004870</name>
</gene>
<proteinExistence type="predicted"/>
<evidence type="ECO:0000313" key="1">
    <source>
        <dbReference type="EMBL" id="NYJ08592.1"/>
    </source>
</evidence>
<comment type="caution">
    <text evidence="1">The sequence shown here is derived from an EMBL/GenBank/DDBJ whole genome shotgun (WGS) entry which is preliminary data.</text>
</comment>
<accession>A0A853CQ22</accession>
<keyword evidence="2" id="KW-1185">Reference proteome</keyword>